<feature type="compositionally biased region" description="Polar residues" evidence="1">
    <location>
        <begin position="1"/>
        <end position="13"/>
    </location>
</feature>
<proteinExistence type="predicted"/>
<dbReference type="Proteomes" id="UP000887540">
    <property type="component" value="Unplaced"/>
</dbReference>
<name>A0A914EQ21_9BILA</name>
<sequence length="441" mass="52974">MTNGFNGISSTEPFSLRQDPLDLESPPIGIPEEYNGIDFNRGELLEEPFKYEANIGPPPILSPLNDLKNYSRKEDEEREEILRGLDKLDFDPKISTKTITFEENGLGPNFPHQESSDYTIKRDLGHGLEIVERVHEEEGDLCEHCILEERKLEEARREALLKQKLDQHMRDVNLSLQHRRHKEEIYPMEVLPPFANRETQEDKNRQWRNKIKYREELEDEIERRRLEAIYNDERDKQIHNFGNTFDAKLFASDRERQRKQQQAEKDYSRDILEKQIEIKNLTKKKDEDHIEWWEKRPMIGAKDERDAAFLAGQLKRNQQLKESIDQLSRFKVQMEEEDRLARNKQRDHFGKIREKITEQSNLTKWDGEEARLRAQKRSHYDDIVYKAWQDAHTRNDKRYRVLQEMDTRRLRAEVERDLRRCRRCRRPIRETVSKRLVSVTD</sequence>
<reference evidence="3" key="1">
    <citation type="submission" date="2022-11" db="UniProtKB">
        <authorList>
            <consortium name="WormBaseParasite"/>
        </authorList>
    </citation>
    <scope>IDENTIFICATION</scope>
</reference>
<dbReference type="WBParaSite" id="ACRNAN_scaffold933.g23621.t1">
    <property type="protein sequence ID" value="ACRNAN_scaffold933.g23621.t1"/>
    <property type="gene ID" value="ACRNAN_scaffold933.g23621"/>
</dbReference>
<accession>A0A914EQ21</accession>
<feature type="region of interest" description="Disordered" evidence="1">
    <location>
        <begin position="1"/>
        <end position="35"/>
    </location>
</feature>
<evidence type="ECO:0000313" key="3">
    <source>
        <dbReference type="WBParaSite" id="ACRNAN_scaffold933.g23621.t1"/>
    </source>
</evidence>
<evidence type="ECO:0000313" key="2">
    <source>
        <dbReference type="Proteomes" id="UP000887540"/>
    </source>
</evidence>
<protein>
    <submittedName>
        <fullName evidence="3">Uncharacterized protein</fullName>
    </submittedName>
</protein>
<keyword evidence="2" id="KW-1185">Reference proteome</keyword>
<dbReference type="AlphaFoldDB" id="A0A914EQ21"/>
<organism evidence="2 3">
    <name type="scientific">Acrobeloides nanus</name>
    <dbReference type="NCBI Taxonomy" id="290746"/>
    <lineage>
        <taxon>Eukaryota</taxon>
        <taxon>Metazoa</taxon>
        <taxon>Ecdysozoa</taxon>
        <taxon>Nematoda</taxon>
        <taxon>Chromadorea</taxon>
        <taxon>Rhabditida</taxon>
        <taxon>Tylenchina</taxon>
        <taxon>Cephalobomorpha</taxon>
        <taxon>Cephaloboidea</taxon>
        <taxon>Cephalobidae</taxon>
        <taxon>Acrobeloides</taxon>
    </lineage>
</organism>
<evidence type="ECO:0000256" key="1">
    <source>
        <dbReference type="SAM" id="MobiDB-lite"/>
    </source>
</evidence>